<evidence type="ECO:0000313" key="3">
    <source>
        <dbReference type="Proteomes" id="UP000613160"/>
    </source>
</evidence>
<dbReference type="CDD" id="cd06571">
    <property type="entry name" value="Bac_DnaA_C"/>
    <property type="match status" value="1"/>
</dbReference>
<proteinExistence type="predicted"/>
<sequence length="134" mass="15168">MGVHQAPSTYVAEANALADRMLRALRFESKHGAMSKPRRLLTNSQAMEERCRKILRRFAGVYGVSFSDIVGRPKSDRVCLVRDAAIYWMRRRTGASLPLLGTLVGNRDHTSALQSIRRYPKKRLKMGRHVGDIS</sequence>
<feature type="domain" description="Chromosomal replication initiator DnaA C-terminal" evidence="1">
    <location>
        <begin position="50"/>
        <end position="119"/>
    </location>
</feature>
<comment type="caution">
    <text evidence="2">The sequence shown here is derived from an EMBL/GenBank/DDBJ whole genome shotgun (WGS) entry which is preliminary data.</text>
</comment>
<dbReference type="EMBL" id="BMJJ01000009">
    <property type="protein sequence ID" value="GGD30897.1"/>
    <property type="molecule type" value="Genomic_DNA"/>
</dbReference>
<dbReference type="SUPFAM" id="SSF48295">
    <property type="entry name" value="TrpR-like"/>
    <property type="match status" value="1"/>
</dbReference>
<dbReference type="GO" id="GO:0043565">
    <property type="term" value="F:sequence-specific DNA binding"/>
    <property type="evidence" value="ECO:0007669"/>
    <property type="project" value="InterPro"/>
</dbReference>
<gene>
    <name evidence="2" type="ORF">GCM10011335_37450</name>
</gene>
<dbReference type="InterPro" id="IPR010921">
    <property type="entry name" value="Trp_repressor/repl_initiator"/>
</dbReference>
<reference evidence="2" key="1">
    <citation type="journal article" date="2014" name="Int. J. Syst. Evol. Microbiol.">
        <title>Complete genome sequence of Corynebacterium casei LMG S-19264T (=DSM 44701T), isolated from a smear-ripened cheese.</title>
        <authorList>
            <consortium name="US DOE Joint Genome Institute (JGI-PGF)"/>
            <person name="Walter F."/>
            <person name="Albersmeier A."/>
            <person name="Kalinowski J."/>
            <person name="Ruckert C."/>
        </authorList>
    </citation>
    <scope>NUCLEOTIDE SEQUENCE</scope>
    <source>
        <strain evidence="2">CGMCC 1.15493</strain>
    </source>
</reference>
<name>A0A916Y4T1_9HYPH</name>
<dbReference type="RefSeq" id="WP_188853558.1">
    <property type="nucleotide sequence ID" value="NZ_BMJJ01000009.1"/>
</dbReference>
<dbReference type="InterPro" id="IPR013159">
    <property type="entry name" value="DnaA_C"/>
</dbReference>
<dbReference type="AlphaFoldDB" id="A0A916Y4T1"/>
<dbReference type="SMART" id="SM00760">
    <property type="entry name" value="Bac_DnaA_C"/>
    <property type="match status" value="1"/>
</dbReference>
<dbReference type="Proteomes" id="UP000613160">
    <property type="component" value="Unassembled WGS sequence"/>
</dbReference>
<evidence type="ECO:0000259" key="1">
    <source>
        <dbReference type="SMART" id="SM00760"/>
    </source>
</evidence>
<dbReference type="GO" id="GO:0006275">
    <property type="term" value="P:regulation of DNA replication"/>
    <property type="evidence" value="ECO:0007669"/>
    <property type="project" value="InterPro"/>
</dbReference>
<dbReference type="Gene3D" id="1.10.1750.10">
    <property type="match status" value="1"/>
</dbReference>
<dbReference type="GO" id="GO:0005524">
    <property type="term" value="F:ATP binding"/>
    <property type="evidence" value="ECO:0007669"/>
    <property type="project" value="InterPro"/>
</dbReference>
<dbReference type="Pfam" id="PF08299">
    <property type="entry name" value="Bac_DnaA_C"/>
    <property type="match status" value="1"/>
</dbReference>
<reference evidence="2" key="2">
    <citation type="submission" date="2020-09" db="EMBL/GenBank/DDBJ databases">
        <authorList>
            <person name="Sun Q."/>
            <person name="Zhou Y."/>
        </authorList>
    </citation>
    <scope>NUCLEOTIDE SEQUENCE</scope>
    <source>
        <strain evidence="2">CGMCC 1.15493</strain>
    </source>
</reference>
<organism evidence="2 3">
    <name type="scientific">Aureimonas glaciei</name>
    <dbReference type="NCBI Taxonomy" id="1776957"/>
    <lineage>
        <taxon>Bacteria</taxon>
        <taxon>Pseudomonadati</taxon>
        <taxon>Pseudomonadota</taxon>
        <taxon>Alphaproteobacteria</taxon>
        <taxon>Hyphomicrobiales</taxon>
        <taxon>Aurantimonadaceae</taxon>
        <taxon>Aureimonas</taxon>
    </lineage>
</organism>
<protein>
    <recommendedName>
        <fullName evidence="1">Chromosomal replication initiator DnaA C-terminal domain-containing protein</fullName>
    </recommendedName>
</protein>
<evidence type="ECO:0000313" key="2">
    <source>
        <dbReference type="EMBL" id="GGD30897.1"/>
    </source>
</evidence>
<accession>A0A916Y4T1</accession>
<dbReference type="GO" id="GO:0006270">
    <property type="term" value="P:DNA replication initiation"/>
    <property type="evidence" value="ECO:0007669"/>
    <property type="project" value="InterPro"/>
</dbReference>
<keyword evidence="3" id="KW-1185">Reference proteome</keyword>